<feature type="compositionally biased region" description="Acidic residues" evidence="8">
    <location>
        <begin position="1079"/>
        <end position="1091"/>
    </location>
</feature>
<keyword evidence="7" id="KW-0694">RNA-binding</keyword>
<proteinExistence type="predicted"/>
<dbReference type="SUPFAM" id="SSF54928">
    <property type="entry name" value="RNA-binding domain, RBD"/>
    <property type="match status" value="1"/>
</dbReference>
<evidence type="ECO:0000256" key="7">
    <source>
        <dbReference type="PROSITE-ProRule" id="PRU00176"/>
    </source>
</evidence>
<evidence type="ECO:0000256" key="3">
    <source>
        <dbReference type="ARBA" id="ARBA00022679"/>
    </source>
</evidence>
<feature type="compositionally biased region" description="Low complexity" evidence="8">
    <location>
        <begin position="1044"/>
        <end position="1072"/>
    </location>
</feature>
<evidence type="ECO:0000256" key="2">
    <source>
        <dbReference type="ARBA" id="ARBA00022603"/>
    </source>
</evidence>
<feature type="compositionally biased region" description="Polar residues" evidence="8">
    <location>
        <begin position="1121"/>
        <end position="1130"/>
    </location>
</feature>
<keyword evidence="11" id="KW-1185">Reference proteome</keyword>
<dbReference type="Gene3D" id="3.30.70.330">
    <property type="match status" value="1"/>
</dbReference>
<dbReference type="InterPro" id="IPR000504">
    <property type="entry name" value="RRM_dom"/>
</dbReference>
<evidence type="ECO:0000256" key="6">
    <source>
        <dbReference type="ARBA" id="ARBA00023242"/>
    </source>
</evidence>
<dbReference type="GO" id="GO:0032259">
    <property type="term" value="P:methylation"/>
    <property type="evidence" value="ECO:0007669"/>
    <property type="project" value="UniProtKB-KW"/>
</dbReference>
<feature type="compositionally biased region" description="Polar residues" evidence="8">
    <location>
        <begin position="1483"/>
        <end position="1495"/>
    </location>
</feature>
<organism evidence="10 11">
    <name type="scientific">Silurus meridionalis</name>
    <name type="common">Southern catfish</name>
    <name type="synonym">Silurus soldatovi meridionalis</name>
    <dbReference type="NCBI Taxonomy" id="175797"/>
    <lineage>
        <taxon>Eukaryota</taxon>
        <taxon>Metazoa</taxon>
        <taxon>Chordata</taxon>
        <taxon>Craniata</taxon>
        <taxon>Vertebrata</taxon>
        <taxon>Euteleostomi</taxon>
        <taxon>Actinopterygii</taxon>
        <taxon>Neopterygii</taxon>
        <taxon>Teleostei</taxon>
        <taxon>Ostariophysi</taxon>
        <taxon>Siluriformes</taxon>
        <taxon>Siluridae</taxon>
        <taxon>Silurus</taxon>
    </lineage>
</organism>
<feature type="region of interest" description="Disordered" evidence="8">
    <location>
        <begin position="1"/>
        <end position="24"/>
    </location>
</feature>
<dbReference type="InterPro" id="IPR012677">
    <property type="entry name" value="Nucleotide-bd_a/b_plait_sf"/>
</dbReference>
<feature type="region of interest" description="Disordered" evidence="8">
    <location>
        <begin position="488"/>
        <end position="633"/>
    </location>
</feature>
<keyword evidence="4" id="KW-0949">S-adenosyl-L-methionine</keyword>
<keyword evidence="6" id="KW-0539">Nucleus</keyword>
<evidence type="ECO:0000256" key="4">
    <source>
        <dbReference type="ARBA" id="ARBA00022691"/>
    </source>
</evidence>
<feature type="domain" description="RRM" evidence="9">
    <location>
        <begin position="98"/>
        <end position="176"/>
    </location>
</feature>
<name>A0A8T0ARV3_SILME</name>
<feature type="compositionally biased region" description="Polar residues" evidence="8">
    <location>
        <begin position="593"/>
        <end position="603"/>
    </location>
</feature>
<evidence type="ECO:0000256" key="1">
    <source>
        <dbReference type="ARBA" id="ARBA00004123"/>
    </source>
</evidence>
<dbReference type="PROSITE" id="PS50102">
    <property type="entry name" value="RRM"/>
    <property type="match status" value="1"/>
</dbReference>
<comment type="subcellular location">
    <subcellularLocation>
        <location evidence="1">Nucleus</location>
    </subcellularLocation>
</comment>
<dbReference type="GO" id="GO:0048188">
    <property type="term" value="C:Set1C/COMPASS complex"/>
    <property type="evidence" value="ECO:0007669"/>
    <property type="project" value="TreeGrafter"/>
</dbReference>
<keyword evidence="2" id="KW-0489">Methyltransferase</keyword>
<gene>
    <name evidence="10" type="ORF">HF521_006635</name>
</gene>
<reference evidence="10" key="1">
    <citation type="submission" date="2020-08" db="EMBL/GenBank/DDBJ databases">
        <title>Chromosome-level assembly of Southern catfish (Silurus meridionalis) provides insights into visual adaptation to the nocturnal and benthic lifestyles.</title>
        <authorList>
            <person name="Zhang Y."/>
            <person name="Wang D."/>
            <person name="Peng Z."/>
        </authorList>
    </citation>
    <scope>NUCLEOTIDE SEQUENCE</scope>
    <source>
        <strain evidence="10">SWU-2019-XX</strain>
        <tissue evidence="10">Muscle</tissue>
    </source>
</reference>
<keyword evidence="5" id="KW-0156">Chromatin regulator</keyword>
<feature type="region of interest" description="Disordered" evidence="8">
    <location>
        <begin position="962"/>
        <end position="1162"/>
    </location>
</feature>
<dbReference type="GO" id="GO:0042800">
    <property type="term" value="F:histone H3K4 methyltransferase activity"/>
    <property type="evidence" value="ECO:0007669"/>
    <property type="project" value="InterPro"/>
</dbReference>
<dbReference type="Proteomes" id="UP000606274">
    <property type="component" value="Unassembled WGS sequence"/>
</dbReference>
<evidence type="ECO:0000313" key="11">
    <source>
        <dbReference type="Proteomes" id="UP000606274"/>
    </source>
</evidence>
<dbReference type="PANTHER" id="PTHR45814">
    <property type="entry name" value="HISTONE-LYSINE N-METHYLTRANSFERASE SETD1"/>
    <property type="match status" value="1"/>
</dbReference>
<dbReference type="PANTHER" id="PTHR45814:SF1">
    <property type="entry name" value="HISTONE-LYSINE N-METHYLTRANSFERASE SETD1B"/>
    <property type="match status" value="1"/>
</dbReference>
<feature type="compositionally biased region" description="Low complexity" evidence="8">
    <location>
        <begin position="527"/>
        <end position="541"/>
    </location>
</feature>
<feature type="compositionally biased region" description="Polar residues" evidence="8">
    <location>
        <begin position="502"/>
        <end position="511"/>
    </location>
</feature>
<evidence type="ECO:0000256" key="8">
    <source>
        <dbReference type="SAM" id="MobiDB-lite"/>
    </source>
</evidence>
<protein>
    <recommendedName>
        <fullName evidence="9">RRM domain-containing protein</fullName>
    </recommendedName>
</protein>
<dbReference type="InterPro" id="IPR044570">
    <property type="entry name" value="Set1-like"/>
</dbReference>
<feature type="compositionally biased region" description="Acidic residues" evidence="8">
    <location>
        <begin position="1021"/>
        <end position="1043"/>
    </location>
</feature>
<dbReference type="FunFam" id="3.30.70.330:FF:000178">
    <property type="entry name" value="Histone-lysine N-methyltransferase"/>
    <property type="match status" value="1"/>
</dbReference>
<dbReference type="Pfam" id="PF00076">
    <property type="entry name" value="RRM_1"/>
    <property type="match status" value="1"/>
</dbReference>
<comment type="caution">
    <text evidence="10">The sequence shown here is derived from an EMBL/GenBank/DDBJ whole genome shotgun (WGS) entry which is preliminary data.</text>
</comment>
<dbReference type="SMART" id="SM00360">
    <property type="entry name" value="RRM"/>
    <property type="match status" value="1"/>
</dbReference>
<feature type="compositionally biased region" description="Basic and acidic residues" evidence="8">
    <location>
        <begin position="1"/>
        <end position="23"/>
    </location>
</feature>
<evidence type="ECO:0000256" key="5">
    <source>
        <dbReference type="ARBA" id="ARBA00022853"/>
    </source>
</evidence>
<feature type="compositionally biased region" description="Low complexity" evidence="8">
    <location>
        <begin position="1421"/>
        <end position="1434"/>
    </location>
</feature>
<feature type="region of interest" description="Disordered" evidence="8">
    <location>
        <begin position="1320"/>
        <end position="1342"/>
    </location>
</feature>
<dbReference type="InterPro" id="IPR035979">
    <property type="entry name" value="RBD_domain_sf"/>
</dbReference>
<feature type="region of interest" description="Disordered" evidence="8">
    <location>
        <begin position="351"/>
        <end position="376"/>
    </location>
</feature>
<sequence length="1611" mass="178516">MMSESGEKEVQRDNEYLEPEAEKTPNWSSYKLLADPLLDSEKEKLYRYDGIHFSAPNPGIPTPEIRDPRIARFWTKFKETNLPVPKFKIDEHYVGPPKEVTFTRLNDNIKAGFLTDMCQKFGEIQEVEVLFNPKNKKHLGIAKVIFETVRGANDAVQKLHSTSVMGNRIHVELDPRGEKRTRYFQLLVSGLYTPFTLPIGEDAWGPQSPTFSSDSHNEYDPLKRLSHGSLSSSSTLLGSTPFDCSTPMSMDTAYSSMYQDTPCSFWQDTPHGSPLSYSNPGTPPHCEGLTNTTDTLNDTHIPKNIPHSTPLITSESQQSYHNPHLVQLTPHKPNARPGSFNTIVSSWTSKGHMVSGGQSLKAGKAPRGGHRGRTWGTKYQNAYNRRPEHRYVHRPGFNKSHYRSGCTTNLVPLVTFHGPSVAQPDKSLASMIQSSSSMNKITKQTDMEAPTGNMNKEPFLPLSQRGNLHQIQTLCSQPLAKSLDVSQKTPHNIFNSPPHVTEVQQQDTAVIQTPERCASPEPERGPSTESLSSESLPSSLDSRIKMLLGTQSPDSKEKEENSPNIPQVFTKPGPPSPQSPDASPTWNFPAASSHCSSTEQTSLALGFEDVSPFPLPDSAEEGEEPHANNEQLSKIPVISTFSSMTRPAQQSPQPTAMDMLSLIDKETSEQPIVPGICSSPAPSVFPMPPPPVLLPPPGFLTIPPPVLPPMCAPLPSLLPPGPVRITSSPPPSNLSVPASPFCLQPKLPVGQVNRPSRWTNPSGPSPSIPLPIPTRITQGKSHTVFPPPFPPPFASLPPSFPGVDGIRHAPGRTFNIAAAPGYRAPWPPVLLPMFDPSVPPPGYLPASESFHKATVDGVMAVVAAELRVIVRKDIHRRMVEGVAFTAFDQWWDEMEHLAKVSMVPVKSGESKEKEPVKLKVLEPWKTAESLGSEGMIQGPGLGLGLRSTLKLPSFKVKRKDPCGEDVMESKMSCPSSSPCHTLSEEAETGHDTNMQNEKVDEPQKEWVVPVVKRRHARPLELDSDEEEPEEEDEENSGNVEELEIISITSSISSSIMDSDSTISSRSDLSSSYESHDSSDCEESEEENEDGGESPPSKAPEEERAVEEIWISSDDDAEEYTSHISVRSSVDSWEDELAPPRTPSAPLSNDGDPDDTLLGTDPPEELRVRVFLHSYGCQDPVTQHLSNKLELSDPALVSSADEPELQCPPSPVYRELSSDEAMETELEDPGYINELLEDFGNVRPPTPTGSLSESETELELRHRSLPPVADEVEPPCTPGGGFETETPVLWPAPTTPILPPPPSPTGFHLFPSPPLYLSPPIPSSYPAYEETPKTPGRNNREEQIHHTAVNTRDAMLRMAIHRSFSPCFLSVSPHTGNGVPRTPGRDTDPSSPLSDDSEANFQQREHWRGQRPNYSPQIHVHSTSSSPYSSDSSSSESRDLGCTTNRLGRFSVAHLRKRRERMQRKRRMILSQRNRRNKEEFTHTPVQSSFPKSSSDAAPGLSMEHSTAQAKKPLQGLENRLENRLYPGPIENQRLSKSQYPWRKRKLWLYTSKFTPRSKRRERLLIDAVWTRGVNMEEIGHLKASYERMLLQNNTSEWLRSTHWVSHPHILI</sequence>
<dbReference type="EMBL" id="JABFDY010000017">
    <property type="protein sequence ID" value="KAF7694912.1"/>
    <property type="molecule type" value="Genomic_DNA"/>
</dbReference>
<feature type="region of interest" description="Disordered" evidence="8">
    <location>
        <begin position="1374"/>
        <end position="1510"/>
    </location>
</feature>
<evidence type="ECO:0000259" key="9">
    <source>
        <dbReference type="PROSITE" id="PS50102"/>
    </source>
</evidence>
<keyword evidence="3" id="KW-0808">Transferase</keyword>
<evidence type="ECO:0000313" key="10">
    <source>
        <dbReference type="EMBL" id="KAF7694912.1"/>
    </source>
</evidence>
<dbReference type="GO" id="GO:0003723">
    <property type="term" value="F:RNA binding"/>
    <property type="evidence" value="ECO:0007669"/>
    <property type="project" value="UniProtKB-UniRule"/>
</dbReference>
<accession>A0A8T0ARV3</accession>
<feature type="compositionally biased region" description="Basic residues" evidence="8">
    <location>
        <begin position="1453"/>
        <end position="1475"/>
    </location>
</feature>